<organism evidence="10">
    <name type="scientific">freshwater metagenome</name>
    <dbReference type="NCBI Taxonomy" id="449393"/>
    <lineage>
        <taxon>unclassified sequences</taxon>
        <taxon>metagenomes</taxon>
        <taxon>ecological metagenomes</taxon>
    </lineage>
</organism>
<accession>A0A6J6S8T4</accession>
<dbReference type="Gene3D" id="3.40.50.170">
    <property type="entry name" value="Formyl transferase, N-terminal domain"/>
    <property type="match status" value="1"/>
</dbReference>
<dbReference type="InterPro" id="IPR036477">
    <property type="entry name" value="Formyl_transf_N_sf"/>
</dbReference>
<dbReference type="NCBIfam" id="TIGR00639">
    <property type="entry name" value="PurN"/>
    <property type="match status" value="1"/>
</dbReference>
<dbReference type="InterPro" id="IPR004607">
    <property type="entry name" value="GART"/>
</dbReference>
<protein>
    <recommendedName>
        <fullName evidence="2">phosphoribosylglycinamide formyltransferase 1</fullName>
        <ecNumber evidence="2">2.1.2.2</ecNumber>
    </recommendedName>
    <alternativeName>
        <fullName evidence="7">5'-phosphoribosylglycinamide transformylase</fullName>
    </alternativeName>
    <alternativeName>
        <fullName evidence="6">GAR transformylase</fullName>
    </alternativeName>
</protein>
<evidence type="ECO:0000256" key="2">
    <source>
        <dbReference type="ARBA" id="ARBA00012254"/>
    </source>
</evidence>
<keyword evidence="3" id="KW-0808">Transferase</keyword>
<comment type="similarity">
    <text evidence="5">Belongs to the GART family.</text>
</comment>
<evidence type="ECO:0000256" key="4">
    <source>
        <dbReference type="ARBA" id="ARBA00022755"/>
    </source>
</evidence>
<proteinExistence type="inferred from homology"/>
<evidence type="ECO:0000256" key="7">
    <source>
        <dbReference type="ARBA" id="ARBA00041682"/>
    </source>
</evidence>
<comment type="catalytic activity">
    <reaction evidence="8">
        <text>N(1)-(5-phospho-beta-D-ribosyl)glycinamide + (6R)-10-formyltetrahydrofolate = N(2)-formyl-N(1)-(5-phospho-beta-D-ribosyl)glycinamide + (6S)-5,6,7,8-tetrahydrofolate + H(+)</text>
        <dbReference type="Rhea" id="RHEA:15053"/>
        <dbReference type="ChEBI" id="CHEBI:15378"/>
        <dbReference type="ChEBI" id="CHEBI:57453"/>
        <dbReference type="ChEBI" id="CHEBI:143788"/>
        <dbReference type="ChEBI" id="CHEBI:147286"/>
        <dbReference type="ChEBI" id="CHEBI:195366"/>
        <dbReference type="EC" id="2.1.2.2"/>
    </reaction>
</comment>
<reference evidence="10" key="1">
    <citation type="submission" date="2020-05" db="EMBL/GenBank/DDBJ databases">
        <authorList>
            <person name="Chiriac C."/>
            <person name="Salcher M."/>
            <person name="Ghai R."/>
            <person name="Kavagutti S V."/>
        </authorList>
    </citation>
    <scope>NUCLEOTIDE SEQUENCE</scope>
</reference>
<dbReference type="AlphaFoldDB" id="A0A6J6S8T4"/>
<dbReference type="UniPathway" id="UPA00074">
    <property type="reaction ID" value="UER00126"/>
</dbReference>
<dbReference type="EMBL" id="CAFBMG010000160">
    <property type="protein sequence ID" value="CAB4913807.1"/>
    <property type="molecule type" value="Genomic_DNA"/>
</dbReference>
<dbReference type="EMBL" id="CAEZYU010000009">
    <property type="protein sequence ID" value="CAB4731261.1"/>
    <property type="molecule type" value="Genomic_DNA"/>
</dbReference>
<evidence type="ECO:0000256" key="3">
    <source>
        <dbReference type="ARBA" id="ARBA00022679"/>
    </source>
</evidence>
<dbReference type="PROSITE" id="PS00373">
    <property type="entry name" value="GART"/>
    <property type="match status" value="1"/>
</dbReference>
<dbReference type="InterPro" id="IPR002376">
    <property type="entry name" value="Formyl_transf_N"/>
</dbReference>
<evidence type="ECO:0000313" key="11">
    <source>
        <dbReference type="EMBL" id="CAB4913807.1"/>
    </source>
</evidence>
<name>A0A6J6S8T4_9ZZZZ</name>
<keyword evidence="4" id="KW-0658">Purine biosynthesis</keyword>
<dbReference type="InterPro" id="IPR001555">
    <property type="entry name" value="GART_AS"/>
</dbReference>
<dbReference type="GO" id="GO:0006189">
    <property type="term" value="P:'de novo' IMP biosynthetic process"/>
    <property type="evidence" value="ECO:0007669"/>
    <property type="project" value="UniProtKB-UniPathway"/>
</dbReference>
<evidence type="ECO:0000259" key="9">
    <source>
        <dbReference type="Pfam" id="PF00551"/>
    </source>
</evidence>
<evidence type="ECO:0000256" key="1">
    <source>
        <dbReference type="ARBA" id="ARBA00005054"/>
    </source>
</evidence>
<dbReference type="GO" id="GO:0005829">
    <property type="term" value="C:cytosol"/>
    <property type="evidence" value="ECO:0007669"/>
    <property type="project" value="TreeGrafter"/>
</dbReference>
<dbReference type="SUPFAM" id="SSF53328">
    <property type="entry name" value="Formyltransferase"/>
    <property type="match status" value="1"/>
</dbReference>
<dbReference type="EC" id="2.1.2.2" evidence="2"/>
<evidence type="ECO:0000256" key="8">
    <source>
        <dbReference type="ARBA" id="ARBA00047664"/>
    </source>
</evidence>
<sequence length="187" mass="20448">MRLAVLASGSGTLLDAMATAALPIDLVMVDRHCLVEQIAADHSLPCVVIERTEFGPTFDRERYTDRVLDRLSIDRIDLVAMAGWGTILSAAAFEAYPERILNTHPSLLPAFPGWNAVEATLAYGAKVTGCTVHVATEQVDAGPILAQEAVDVLPGDDQSTLHERIKAVERRLYVDTIRTILQRERVS</sequence>
<gene>
    <name evidence="10" type="ORF">UFOPK2766_00332</name>
    <name evidence="11" type="ORF">UFOPK3519_01580</name>
</gene>
<evidence type="ECO:0000256" key="5">
    <source>
        <dbReference type="ARBA" id="ARBA00038440"/>
    </source>
</evidence>
<dbReference type="Pfam" id="PF00551">
    <property type="entry name" value="Formyl_trans_N"/>
    <property type="match status" value="1"/>
</dbReference>
<feature type="domain" description="Formyl transferase N-terminal" evidence="9">
    <location>
        <begin position="1"/>
        <end position="177"/>
    </location>
</feature>
<dbReference type="CDD" id="cd08645">
    <property type="entry name" value="FMT_core_GART"/>
    <property type="match status" value="1"/>
</dbReference>
<dbReference type="PANTHER" id="PTHR43369:SF2">
    <property type="entry name" value="PHOSPHORIBOSYLGLYCINAMIDE FORMYLTRANSFERASE"/>
    <property type="match status" value="1"/>
</dbReference>
<evidence type="ECO:0000256" key="6">
    <source>
        <dbReference type="ARBA" id="ARBA00041324"/>
    </source>
</evidence>
<evidence type="ECO:0000313" key="10">
    <source>
        <dbReference type="EMBL" id="CAB4731261.1"/>
    </source>
</evidence>
<comment type="pathway">
    <text evidence="1">Purine metabolism; IMP biosynthesis via de novo pathway; N(2)-formyl-N(1)-(5-phospho-D-ribosyl)glycinamide from N(1)-(5-phospho-D-ribosyl)glycinamide (10-formyl THF route): step 1/1.</text>
</comment>
<dbReference type="HAMAP" id="MF_01930">
    <property type="entry name" value="PurN"/>
    <property type="match status" value="1"/>
</dbReference>
<dbReference type="PANTHER" id="PTHR43369">
    <property type="entry name" value="PHOSPHORIBOSYLGLYCINAMIDE FORMYLTRANSFERASE"/>
    <property type="match status" value="1"/>
</dbReference>
<dbReference type="GO" id="GO:0004644">
    <property type="term" value="F:phosphoribosylglycinamide formyltransferase activity"/>
    <property type="evidence" value="ECO:0007669"/>
    <property type="project" value="UniProtKB-EC"/>
</dbReference>